<dbReference type="Gene3D" id="3.40.50.1110">
    <property type="entry name" value="SGNH hydrolase"/>
    <property type="match status" value="1"/>
</dbReference>
<organism evidence="3 4">
    <name type="scientific">Bradyrhizobium canariense</name>
    <dbReference type="NCBI Taxonomy" id="255045"/>
    <lineage>
        <taxon>Bacteria</taxon>
        <taxon>Pseudomonadati</taxon>
        <taxon>Pseudomonadota</taxon>
        <taxon>Alphaproteobacteria</taxon>
        <taxon>Hyphomicrobiales</taxon>
        <taxon>Nitrobacteraceae</taxon>
        <taxon>Bradyrhizobium</taxon>
    </lineage>
</organism>
<protein>
    <recommendedName>
        <fullName evidence="5">Lipolytic enzyme</fullName>
    </recommendedName>
</protein>
<evidence type="ECO:0000313" key="3">
    <source>
        <dbReference type="EMBL" id="SDT17161.1"/>
    </source>
</evidence>
<reference evidence="4" key="1">
    <citation type="submission" date="2016-10" db="EMBL/GenBank/DDBJ databases">
        <authorList>
            <person name="Varghese N."/>
            <person name="Submissions S."/>
        </authorList>
    </citation>
    <scope>NUCLEOTIDE SEQUENCE [LARGE SCALE GENOMIC DNA]</scope>
    <source>
        <strain evidence="4">GAS369</strain>
    </source>
</reference>
<evidence type="ECO:0008006" key="5">
    <source>
        <dbReference type="Google" id="ProtNLM"/>
    </source>
</evidence>
<dbReference type="Pfam" id="PF25182">
    <property type="entry name" value="NonGDSL"/>
    <property type="match status" value="1"/>
</dbReference>
<evidence type="ECO:0000256" key="1">
    <source>
        <dbReference type="SAM" id="MobiDB-lite"/>
    </source>
</evidence>
<dbReference type="Proteomes" id="UP000243904">
    <property type="component" value="Chromosome I"/>
</dbReference>
<dbReference type="EMBL" id="LT629750">
    <property type="protein sequence ID" value="SDT17161.1"/>
    <property type="molecule type" value="Genomic_DNA"/>
</dbReference>
<feature type="region of interest" description="Disordered" evidence="1">
    <location>
        <begin position="29"/>
        <end position="63"/>
    </location>
</feature>
<gene>
    <name evidence="3" type="ORF">SAMN05444158_4662</name>
</gene>
<name>A0A1H1Y6Y0_9BRAD</name>
<dbReference type="AlphaFoldDB" id="A0A1H1Y6Y0"/>
<dbReference type="SUPFAM" id="SSF52266">
    <property type="entry name" value="SGNH hydrolase"/>
    <property type="match status" value="1"/>
</dbReference>
<dbReference type="RefSeq" id="WP_433994352.1">
    <property type="nucleotide sequence ID" value="NZ_LT629750.1"/>
</dbReference>
<proteinExistence type="predicted"/>
<sequence>MRFSSGAILGLMLLAGFLTATFARAEDASQGAPQGASQPAPQDDSQATPAVAPQAAPPATPQDAAQACDVPAYLLTTDSTLPKVADAVKNSRPLDILVIGSRSSTITASEASAYPARLQAILKEKLPSVPINISVELRSKKTAEEVAAEFVKLMEDKKPTLVIWQTGTVDAMRSIDPDDFRGAVDDGVAALQKAGADVILMNLQYSPRTESMISAPPYLDNMRVVAQQYNVPLFDRFAIMHQWNDSGDFDFFSASHGLELAKRVHDCLGRALSTFVIDAAHINTAQQN</sequence>
<keyword evidence="2" id="KW-0732">Signal</keyword>
<feature type="chain" id="PRO_5009266239" description="Lipolytic enzyme" evidence="2">
    <location>
        <begin position="26"/>
        <end position="288"/>
    </location>
</feature>
<dbReference type="InterPro" id="IPR036514">
    <property type="entry name" value="SGNH_hydro_sf"/>
</dbReference>
<feature type="signal peptide" evidence="2">
    <location>
        <begin position="1"/>
        <end position="25"/>
    </location>
</feature>
<dbReference type="InterPro" id="IPR057572">
    <property type="entry name" value="NonGDSL"/>
</dbReference>
<feature type="compositionally biased region" description="Polar residues" evidence="1">
    <location>
        <begin position="31"/>
        <end position="45"/>
    </location>
</feature>
<accession>A0A1H1Y6Y0</accession>
<evidence type="ECO:0000256" key="2">
    <source>
        <dbReference type="SAM" id="SignalP"/>
    </source>
</evidence>
<evidence type="ECO:0000313" key="4">
    <source>
        <dbReference type="Proteomes" id="UP000243904"/>
    </source>
</evidence>
<keyword evidence="4" id="KW-1185">Reference proteome</keyword>
<dbReference type="GO" id="GO:0016788">
    <property type="term" value="F:hydrolase activity, acting on ester bonds"/>
    <property type="evidence" value="ECO:0007669"/>
    <property type="project" value="UniProtKB-ARBA"/>
</dbReference>